<dbReference type="Gene3D" id="3.40.50.1820">
    <property type="entry name" value="alpha/beta hydrolase"/>
    <property type="match status" value="1"/>
</dbReference>
<gene>
    <name evidence="5" type="ORF">LACBIDRAFT_182815</name>
</gene>
<feature type="chain" id="PRO_5005122322" description="Carboxylic ester hydrolase" evidence="3">
    <location>
        <begin position="20"/>
        <end position="544"/>
    </location>
</feature>
<sequence>MIAQALTGLLLHLVAFSAAAPLAGPTVTLDSATVSGTSWGKTSKFLGIPFAQPPVGDLRFRLPQSLPSYQSNFNATNYGLSCMQQALTLPIVKGAAAEFSNQLLNSVFNKIVPNSEDCLTLNVVKPASATPSSKLPVVVWIYGGGFQIGSTSLNDGAIIVSRSIAMGSPVVYVSMNYRLSGFGFLPGKEVGEAGVANVGLHDQREALRWVQKYISQFGGDPAKVTIWGESAGAISISLHMLANGGDTQGLFRGAFMQSGAPIPIGDITHGQKYYDSLVTDTGCSGAADTLQCLRSVPYASLKAAINKSPGLFSYQSLNLAWLPRTDGVLLAEDPQKLVQQGKIANIPYVIGNCDDEGTLFSLSTLNVTSEDQVKTYLKDIFFVGTPDEQLDQLLNAYPRDITQGSPFDSGILNAISPQFKRISAIIGDGVFQAPRRWLLQHTVGKQNIWGFVHKRLKVVPILGSFHTSDLLDVYGGGEMADYLIRFVNTLDPNGSGALQWPQYTSQDRNLMTFRDGLIPLAITQDNFRKEGMDILTTITLARPI</sequence>
<dbReference type="FunCoup" id="B0CV23">
    <property type="interactions" value="2"/>
</dbReference>
<evidence type="ECO:0000256" key="1">
    <source>
        <dbReference type="ARBA" id="ARBA00005964"/>
    </source>
</evidence>
<dbReference type="PROSITE" id="PS00122">
    <property type="entry name" value="CARBOXYLESTERASE_B_1"/>
    <property type="match status" value="1"/>
</dbReference>
<keyword evidence="3" id="KW-0732">Signal</keyword>
<dbReference type="InterPro" id="IPR050309">
    <property type="entry name" value="Type-B_Carboxylest/Lipase"/>
</dbReference>
<dbReference type="InParanoid" id="B0CV23"/>
<dbReference type="ESTHER" id="lacbs-b0cv23">
    <property type="family name" value="Fungal_carboxylesterase_lipase"/>
</dbReference>
<organism evidence="6">
    <name type="scientific">Laccaria bicolor (strain S238N-H82 / ATCC MYA-4686)</name>
    <name type="common">Bicoloured deceiver</name>
    <name type="synonym">Laccaria laccata var. bicolor</name>
    <dbReference type="NCBI Taxonomy" id="486041"/>
    <lineage>
        <taxon>Eukaryota</taxon>
        <taxon>Fungi</taxon>
        <taxon>Dikarya</taxon>
        <taxon>Basidiomycota</taxon>
        <taxon>Agaricomycotina</taxon>
        <taxon>Agaricomycetes</taxon>
        <taxon>Agaricomycetidae</taxon>
        <taxon>Agaricales</taxon>
        <taxon>Agaricineae</taxon>
        <taxon>Hydnangiaceae</taxon>
        <taxon>Laccaria</taxon>
    </lineage>
</organism>
<reference evidence="5 6" key="1">
    <citation type="journal article" date="2008" name="Nature">
        <title>The genome of Laccaria bicolor provides insights into mycorrhizal symbiosis.</title>
        <authorList>
            <person name="Martin F."/>
            <person name="Aerts A."/>
            <person name="Ahren D."/>
            <person name="Brun A."/>
            <person name="Danchin E.G.J."/>
            <person name="Duchaussoy F."/>
            <person name="Gibon J."/>
            <person name="Kohler A."/>
            <person name="Lindquist E."/>
            <person name="Pereda V."/>
            <person name="Salamov A."/>
            <person name="Shapiro H.J."/>
            <person name="Wuyts J."/>
            <person name="Blaudez D."/>
            <person name="Buee M."/>
            <person name="Brokstein P."/>
            <person name="Canbaeck B."/>
            <person name="Cohen D."/>
            <person name="Courty P.E."/>
            <person name="Coutinho P.M."/>
            <person name="Delaruelle C."/>
            <person name="Detter J.C."/>
            <person name="Deveau A."/>
            <person name="DiFazio S."/>
            <person name="Duplessis S."/>
            <person name="Fraissinet-Tachet L."/>
            <person name="Lucic E."/>
            <person name="Frey-Klett P."/>
            <person name="Fourrey C."/>
            <person name="Feussner I."/>
            <person name="Gay G."/>
            <person name="Grimwood J."/>
            <person name="Hoegger P.J."/>
            <person name="Jain P."/>
            <person name="Kilaru S."/>
            <person name="Labbe J."/>
            <person name="Lin Y.C."/>
            <person name="Legue V."/>
            <person name="Le Tacon F."/>
            <person name="Marmeisse R."/>
            <person name="Melayah D."/>
            <person name="Montanini B."/>
            <person name="Muratet M."/>
            <person name="Nehls U."/>
            <person name="Niculita-Hirzel H."/>
            <person name="Oudot-Le Secq M.P."/>
            <person name="Peter M."/>
            <person name="Quesneville H."/>
            <person name="Rajashekar B."/>
            <person name="Reich M."/>
            <person name="Rouhier N."/>
            <person name="Schmutz J."/>
            <person name="Yin T."/>
            <person name="Chalot M."/>
            <person name="Henrissat B."/>
            <person name="Kuees U."/>
            <person name="Lucas S."/>
            <person name="Van de Peer Y."/>
            <person name="Podila G.K."/>
            <person name="Polle A."/>
            <person name="Pukkila P.J."/>
            <person name="Richardson P.M."/>
            <person name="Rouze P."/>
            <person name="Sanders I.R."/>
            <person name="Stajich J.E."/>
            <person name="Tunlid A."/>
            <person name="Tuskan G."/>
            <person name="Grigoriev I.V."/>
        </authorList>
    </citation>
    <scope>NUCLEOTIDE SEQUENCE [LARGE SCALE GENOMIC DNA]</scope>
    <source>
        <strain evidence="6">S238N-H82 / ATCC MYA-4686</strain>
    </source>
</reference>
<evidence type="ECO:0000313" key="6">
    <source>
        <dbReference type="Proteomes" id="UP000001194"/>
    </source>
</evidence>
<feature type="signal peptide" evidence="3">
    <location>
        <begin position="1"/>
        <end position="19"/>
    </location>
</feature>
<dbReference type="SUPFAM" id="SSF53474">
    <property type="entry name" value="alpha/beta-Hydrolases"/>
    <property type="match status" value="1"/>
</dbReference>
<evidence type="ECO:0000256" key="3">
    <source>
        <dbReference type="RuleBase" id="RU361235"/>
    </source>
</evidence>
<dbReference type="PROSITE" id="PS00941">
    <property type="entry name" value="CARBOXYLESTERASE_B_2"/>
    <property type="match status" value="1"/>
</dbReference>
<name>B0CV23_LACBS</name>
<comment type="similarity">
    <text evidence="1 3">Belongs to the type-B carboxylesterase/lipase family.</text>
</comment>
<accession>B0CV23</accession>
<dbReference type="AlphaFoldDB" id="B0CV23"/>
<dbReference type="InterPro" id="IPR019826">
    <property type="entry name" value="Carboxylesterase_B_AS"/>
</dbReference>
<proteinExistence type="inferred from homology"/>
<evidence type="ECO:0000259" key="4">
    <source>
        <dbReference type="Pfam" id="PF00135"/>
    </source>
</evidence>
<dbReference type="OrthoDB" id="408631at2759"/>
<keyword evidence="2 3" id="KW-0378">Hydrolase</keyword>
<dbReference type="EC" id="3.1.1.-" evidence="3"/>
<keyword evidence="6" id="KW-1185">Reference proteome</keyword>
<evidence type="ECO:0000313" key="5">
    <source>
        <dbReference type="EMBL" id="EDR13254.1"/>
    </source>
</evidence>
<dbReference type="GO" id="GO:0016787">
    <property type="term" value="F:hydrolase activity"/>
    <property type="evidence" value="ECO:0007669"/>
    <property type="project" value="UniProtKB-KW"/>
</dbReference>
<dbReference type="HOGENOM" id="CLU_006586_10_6_1"/>
<dbReference type="InterPro" id="IPR002018">
    <property type="entry name" value="CarbesteraseB"/>
</dbReference>
<dbReference type="GeneID" id="6071271"/>
<feature type="domain" description="Carboxylesterase type B" evidence="4">
    <location>
        <begin position="25"/>
        <end position="514"/>
    </location>
</feature>
<dbReference type="STRING" id="486041.B0CV23"/>
<dbReference type="PANTHER" id="PTHR11559">
    <property type="entry name" value="CARBOXYLESTERASE"/>
    <property type="match status" value="1"/>
</dbReference>
<dbReference type="Pfam" id="PF00135">
    <property type="entry name" value="COesterase"/>
    <property type="match status" value="1"/>
</dbReference>
<dbReference type="InterPro" id="IPR029058">
    <property type="entry name" value="AB_hydrolase_fold"/>
</dbReference>
<dbReference type="Proteomes" id="UP000001194">
    <property type="component" value="Unassembled WGS sequence"/>
</dbReference>
<dbReference type="KEGG" id="lbc:LACBIDRAFT_182815"/>
<dbReference type="InterPro" id="IPR019819">
    <property type="entry name" value="Carboxylesterase_B_CS"/>
</dbReference>
<dbReference type="EMBL" id="DS547093">
    <property type="protein sequence ID" value="EDR13254.1"/>
    <property type="molecule type" value="Genomic_DNA"/>
</dbReference>
<protein>
    <recommendedName>
        <fullName evidence="3">Carboxylic ester hydrolase</fullName>
        <ecNumber evidence="3">3.1.1.-</ecNumber>
    </recommendedName>
</protein>
<evidence type="ECO:0000256" key="2">
    <source>
        <dbReference type="ARBA" id="ARBA00022801"/>
    </source>
</evidence>
<dbReference type="RefSeq" id="XP_001875752.1">
    <property type="nucleotide sequence ID" value="XM_001875717.1"/>
</dbReference>